<dbReference type="AlphaFoldDB" id="A0A813W8M7"/>
<evidence type="ECO:0000256" key="1">
    <source>
        <dbReference type="SAM" id="Phobius"/>
    </source>
</evidence>
<evidence type="ECO:0000313" key="4">
    <source>
        <dbReference type="Proteomes" id="UP000663828"/>
    </source>
</evidence>
<proteinExistence type="predicted"/>
<accession>A0A813W8M7</accession>
<keyword evidence="1" id="KW-1133">Transmembrane helix</keyword>
<keyword evidence="1" id="KW-0472">Membrane</keyword>
<dbReference type="OrthoDB" id="9987019at2759"/>
<evidence type="ECO:0000313" key="3">
    <source>
        <dbReference type="EMBL" id="CAF1420212.1"/>
    </source>
</evidence>
<feature type="transmembrane region" description="Helical" evidence="1">
    <location>
        <begin position="169"/>
        <end position="189"/>
    </location>
</feature>
<sequence>MNIPHRKNRLFLQIIHCLGVVLGTCLFLRELFTYSRFSIIISYFCYLLAAGAVLYLLYSRRKPSRKFAYGAFYAMCGVVILFALTYMYESLTLASQLKQELIEHIERNQAADPALETLIQYTKCCEIDGNARSNEVFESFQRKYPKHCNETTADQAKPCLMYIKHQRNIITFFNLILITCRVLVLFLLWKYVKEEYSNTNNELMASPTTNTEQSVTNTVI</sequence>
<evidence type="ECO:0000313" key="5">
    <source>
        <dbReference type="Proteomes" id="UP000663852"/>
    </source>
</evidence>
<keyword evidence="1" id="KW-0812">Transmembrane</keyword>
<keyword evidence="4" id="KW-1185">Reference proteome</keyword>
<gene>
    <name evidence="2" type="ORF">EDS130_LOCUS7340</name>
    <name evidence="3" type="ORF">XAT740_LOCUS35178</name>
</gene>
<name>A0A813W8M7_ADIRI</name>
<reference evidence="2" key="1">
    <citation type="submission" date="2021-02" db="EMBL/GenBank/DDBJ databases">
        <authorList>
            <person name="Nowell W R."/>
        </authorList>
    </citation>
    <scope>NUCLEOTIDE SEQUENCE</scope>
</reference>
<protein>
    <submittedName>
        <fullName evidence="2">Uncharacterized protein</fullName>
    </submittedName>
</protein>
<evidence type="ECO:0000313" key="2">
    <source>
        <dbReference type="EMBL" id="CAF0851497.1"/>
    </source>
</evidence>
<dbReference type="Proteomes" id="UP000663828">
    <property type="component" value="Unassembled WGS sequence"/>
</dbReference>
<dbReference type="EMBL" id="CAJNOJ010000022">
    <property type="protein sequence ID" value="CAF0851497.1"/>
    <property type="molecule type" value="Genomic_DNA"/>
</dbReference>
<dbReference type="Proteomes" id="UP000663852">
    <property type="component" value="Unassembled WGS sequence"/>
</dbReference>
<comment type="caution">
    <text evidence="2">The sequence shown here is derived from an EMBL/GenBank/DDBJ whole genome shotgun (WGS) entry which is preliminary data.</text>
</comment>
<organism evidence="2 5">
    <name type="scientific">Adineta ricciae</name>
    <name type="common">Rotifer</name>
    <dbReference type="NCBI Taxonomy" id="249248"/>
    <lineage>
        <taxon>Eukaryota</taxon>
        <taxon>Metazoa</taxon>
        <taxon>Spiralia</taxon>
        <taxon>Gnathifera</taxon>
        <taxon>Rotifera</taxon>
        <taxon>Eurotatoria</taxon>
        <taxon>Bdelloidea</taxon>
        <taxon>Adinetida</taxon>
        <taxon>Adinetidae</taxon>
        <taxon>Adineta</taxon>
    </lineage>
</organism>
<feature type="transmembrane region" description="Helical" evidence="1">
    <location>
        <begin position="39"/>
        <end position="58"/>
    </location>
</feature>
<feature type="transmembrane region" description="Helical" evidence="1">
    <location>
        <begin position="70"/>
        <end position="88"/>
    </location>
</feature>
<dbReference type="EMBL" id="CAJNOR010003502">
    <property type="protein sequence ID" value="CAF1420212.1"/>
    <property type="molecule type" value="Genomic_DNA"/>
</dbReference>